<proteinExistence type="predicted"/>
<gene>
    <name evidence="2" type="ORF">FS320_14880</name>
</gene>
<evidence type="ECO:0000313" key="3">
    <source>
        <dbReference type="Proteomes" id="UP000403266"/>
    </source>
</evidence>
<accession>A0A5N7MI22</accession>
<reference evidence="2 3" key="1">
    <citation type="journal article" date="2019" name="Syst. Appl. Microbiol.">
        <title>Microvirga tunisiensis sp. nov., a root nodule symbiotic bacterium isolated from Lupinus micranthus and L. luteus grown in Northern Tunisia.</title>
        <authorList>
            <person name="Msaddak A."/>
            <person name="Rejili M."/>
            <person name="Duran D."/>
            <person name="Mars M."/>
            <person name="Palacios J.M."/>
            <person name="Ruiz-Argueso T."/>
            <person name="Rey L."/>
            <person name="Imperial J."/>
        </authorList>
    </citation>
    <scope>NUCLEOTIDE SEQUENCE [LARGE SCALE GENOMIC DNA]</scope>
    <source>
        <strain evidence="2 3">Lmie10</strain>
    </source>
</reference>
<name>A0A5N7MI22_9HYPH</name>
<dbReference type="OrthoDB" id="8455189at2"/>
<comment type="caution">
    <text evidence="2">The sequence shown here is derived from an EMBL/GenBank/DDBJ whole genome shotgun (WGS) entry which is preliminary data.</text>
</comment>
<feature type="compositionally biased region" description="Low complexity" evidence="1">
    <location>
        <begin position="187"/>
        <end position="198"/>
    </location>
</feature>
<feature type="region of interest" description="Disordered" evidence="1">
    <location>
        <begin position="163"/>
        <end position="232"/>
    </location>
</feature>
<dbReference type="AlphaFoldDB" id="A0A5N7MI22"/>
<evidence type="ECO:0000313" key="2">
    <source>
        <dbReference type="EMBL" id="MPR26468.1"/>
    </source>
</evidence>
<dbReference type="EMBL" id="VOSK01000050">
    <property type="protein sequence ID" value="MPR26468.1"/>
    <property type="molecule type" value="Genomic_DNA"/>
</dbReference>
<sequence>MAERRITAFFDTYDEAARAVTRLEAAHVPNFEISLVSNNFNDAHTHHTTRSFDKEGSSHEFAGATAAAGTVAGAGAGLLAGLGTVAVPGFGPVIAAGWIVSTLVGAGAGAAVGGLAGALADAGLSDEDAQNYAEGVRRGGALVTVKVDEAQMDRVVKILDDEGEIEPSERERAAARAADEAPAPPIGAAASTTTGLTTDLMPIPLEEDADDHTLHVELEDERLRRPTGTRSE</sequence>
<dbReference type="InterPro" id="IPR052948">
    <property type="entry name" value="Low_temp-induced_all0457"/>
</dbReference>
<feature type="compositionally biased region" description="Basic and acidic residues" evidence="1">
    <location>
        <begin position="167"/>
        <end position="179"/>
    </location>
</feature>
<feature type="compositionally biased region" description="Basic and acidic residues" evidence="1">
    <location>
        <begin position="211"/>
        <end position="224"/>
    </location>
</feature>
<dbReference type="Proteomes" id="UP000403266">
    <property type="component" value="Unassembled WGS sequence"/>
</dbReference>
<dbReference type="RefSeq" id="WP_152712642.1">
    <property type="nucleotide sequence ID" value="NZ_VOSJ01000049.1"/>
</dbReference>
<protein>
    <recommendedName>
        <fullName evidence="4">DUF1269 domain-containing protein</fullName>
    </recommendedName>
</protein>
<organism evidence="2 3">
    <name type="scientific">Microvirga tunisiensis</name>
    <dbReference type="NCBI Taxonomy" id="2108360"/>
    <lineage>
        <taxon>Bacteria</taxon>
        <taxon>Pseudomonadati</taxon>
        <taxon>Pseudomonadota</taxon>
        <taxon>Alphaproteobacteria</taxon>
        <taxon>Hyphomicrobiales</taxon>
        <taxon>Methylobacteriaceae</taxon>
        <taxon>Microvirga</taxon>
    </lineage>
</organism>
<dbReference type="PANTHER" id="PTHR36109">
    <property type="entry name" value="MEMBRANE PROTEIN-RELATED"/>
    <property type="match status" value="1"/>
</dbReference>
<evidence type="ECO:0000256" key="1">
    <source>
        <dbReference type="SAM" id="MobiDB-lite"/>
    </source>
</evidence>
<keyword evidence="3" id="KW-1185">Reference proteome</keyword>
<evidence type="ECO:0008006" key="4">
    <source>
        <dbReference type="Google" id="ProtNLM"/>
    </source>
</evidence>
<dbReference type="PANTHER" id="PTHR36109:SF2">
    <property type="entry name" value="MEMBRANE PROTEIN"/>
    <property type="match status" value="1"/>
</dbReference>